<dbReference type="Pfam" id="PF00144">
    <property type="entry name" value="Beta-lactamase"/>
    <property type="match status" value="1"/>
</dbReference>
<dbReference type="AlphaFoldDB" id="A0A246JY44"/>
<evidence type="ECO:0000259" key="2">
    <source>
        <dbReference type="Pfam" id="PF00144"/>
    </source>
</evidence>
<evidence type="ECO:0000313" key="3">
    <source>
        <dbReference type="EMBL" id="OWQ97442.1"/>
    </source>
</evidence>
<comment type="caution">
    <text evidence="3">The sequence shown here is derived from an EMBL/GenBank/DDBJ whole genome shotgun (WGS) entry which is preliminary data.</text>
</comment>
<feature type="signal peptide" evidence="1">
    <location>
        <begin position="1"/>
        <end position="41"/>
    </location>
</feature>
<dbReference type="EMBL" id="NISK01000002">
    <property type="protein sequence ID" value="OWQ97442.1"/>
    <property type="molecule type" value="Genomic_DNA"/>
</dbReference>
<dbReference type="PANTHER" id="PTHR46825">
    <property type="entry name" value="D-ALANYL-D-ALANINE-CARBOXYPEPTIDASE/ENDOPEPTIDASE AMPH"/>
    <property type="match status" value="1"/>
</dbReference>
<dbReference type="InterPro" id="IPR012338">
    <property type="entry name" value="Beta-lactam/transpept-like"/>
</dbReference>
<sequence length="507" mass="54704">MTRAPFNDFTETCMTRFPALRRTALAAALLGSIALTSAAMAQAAAEPSYSIPQDRIGGLADFVDGVMAQQIATREVAGAVVTVVYRDKVLFSRGYGFADVDKGIAVDGEQTLFRPGSVSKMFTWTALLQQVEAGRVDLDADVNRYLDFKIPAFEGKPIRVRDLLSHTPGMSDVGGLTAPTPDKITPYVEWMKTHIPTRHWPAGTETSYSNYGSVLAGYIVERVSGEAFPDYVEKHIFAPLGMNSTTFREPLPAALAPRMATGYQFKDGRLVADPFELFSPVMPAGSGTSSGSDMARFMIAMMNGGALGKARILKPASVKLLMTDSVANAPGFPGMAHGFFVVREKGPRMVGHGGNTGDFHSNMILAPEAGLGFFISETGGQGSYGGRTELTEALIGRLFPVTPSPRIAASADETLPLGAYRGNRRDYTRPANPERDLKIAAAGANAVTITNDGKTTYWERVGPMRFEQVTGARAGGPYEQLLFHGAKGRWRLSFTSQPHVLYHFVQP</sequence>
<dbReference type="InterPro" id="IPR001466">
    <property type="entry name" value="Beta-lactam-related"/>
</dbReference>
<evidence type="ECO:0000313" key="4">
    <source>
        <dbReference type="Proteomes" id="UP000197361"/>
    </source>
</evidence>
<reference evidence="3 4" key="1">
    <citation type="journal article" date="2010" name="Int. J. Syst. Evol. Microbiol.">
        <title>Sphingopyxis bauzanensis sp. nov., a psychrophilic bacterium isolated from soil.</title>
        <authorList>
            <person name="Zhang D.C."/>
            <person name="Liu H.C."/>
            <person name="Xin Y.H."/>
            <person name="Zhou Y.G."/>
            <person name="Schinner F."/>
            <person name="Margesin R."/>
        </authorList>
    </citation>
    <scope>NUCLEOTIDE SEQUENCE [LARGE SCALE GENOMIC DNA]</scope>
    <source>
        <strain evidence="3 4">DSM 22271</strain>
    </source>
</reference>
<evidence type="ECO:0000256" key="1">
    <source>
        <dbReference type="SAM" id="SignalP"/>
    </source>
</evidence>
<name>A0A246JY44_9SPHN</name>
<keyword evidence="4" id="KW-1185">Reference proteome</keyword>
<dbReference type="Gene3D" id="3.40.710.10">
    <property type="entry name" value="DD-peptidase/beta-lactamase superfamily"/>
    <property type="match status" value="1"/>
</dbReference>
<keyword evidence="1" id="KW-0732">Signal</keyword>
<feature type="chain" id="PRO_5012196618" description="Beta-lactamase-related domain-containing protein" evidence="1">
    <location>
        <begin position="42"/>
        <end position="507"/>
    </location>
</feature>
<feature type="domain" description="Beta-lactamase-related" evidence="2">
    <location>
        <begin position="64"/>
        <end position="376"/>
    </location>
</feature>
<accession>A0A246JY44</accession>
<protein>
    <recommendedName>
        <fullName evidence="2">Beta-lactamase-related domain-containing protein</fullName>
    </recommendedName>
</protein>
<dbReference type="InterPro" id="IPR050491">
    <property type="entry name" value="AmpC-like"/>
</dbReference>
<dbReference type="SUPFAM" id="SSF56601">
    <property type="entry name" value="beta-lactamase/transpeptidase-like"/>
    <property type="match status" value="1"/>
</dbReference>
<dbReference type="PANTHER" id="PTHR46825:SF9">
    <property type="entry name" value="BETA-LACTAMASE-RELATED DOMAIN-CONTAINING PROTEIN"/>
    <property type="match status" value="1"/>
</dbReference>
<proteinExistence type="predicted"/>
<dbReference type="Proteomes" id="UP000197361">
    <property type="component" value="Unassembled WGS sequence"/>
</dbReference>
<organism evidence="3 4">
    <name type="scientific">Sphingopyxis bauzanensis</name>
    <dbReference type="NCBI Taxonomy" id="651663"/>
    <lineage>
        <taxon>Bacteria</taxon>
        <taxon>Pseudomonadati</taxon>
        <taxon>Pseudomonadota</taxon>
        <taxon>Alphaproteobacteria</taxon>
        <taxon>Sphingomonadales</taxon>
        <taxon>Sphingomonadaceae</taxon>
        <taxon>Sphingopyxis</taxon>
    </lineage>
</organism>
<gene>
    <name evidence="3" type="ORF">CDQ92_10495</name>
</gene>